<protein>
    <recommendedName>
        <fullName evidence="3">AAA family ATPase</fullName>
    </recommendedName>
</protein>
<evidence type="ECO:0000313" key="2">
    <source>
        <dbReference type="Proteomes" id="UP000440224"/>
    </source>
</evidence>
<dbReference type="RefSeq" id="WP_338046592.1">
    <property type="nucleotide sequence ID" value="NZ_WJIE01000008.1"/>
</dbReference>
<comment type="caution">
    <text evidence="1">The sequence shown here is derived from an EMBL/GenBank/DDBJ whole genome shotgun (WGS) entry which is preliminary data.</text>
</comment>
<accession>A0A6N7PZ79</accession>
<evidence type="ECO:0008006" key="3">
    <source>
        <dbReference type="Google" id="ProtNLM"/>
    </source>
</evidence>
<name>A0A6N7PZ79_9BACT</name>
<dbReference type="EMBL" id="WJIE01000008">
    <property type="protein sequence ID" value="MRG95605.1"/>
    <property type="molecule type" value="Genomic_DNA"/>
</dbReference>
<sequence>MLLARIRLVGLGPFGDITLPLCEADGSPRRLCVIFGGEGVGKTAVLSAIATTRPGHAVAQLVSARAPGAPASLSGALRPDPRLEAPPFVVAEWLLGDDDPARPHPLCVASPNARLDERDDEALLRRREQALFDRRAGERGFVLVSLSGARWFSRTPVLLTTPERTLLRYDVRASASFDDASRTDIARETKQVLSFACITAALSRRSDDAPASACRLETALVGVLGALLDEDGVTFVGVDPVRLEPVFRDVDDRLVEFDDLPRSLRHLVAFGAHAVRSLAAAFPDRDPREAEGVVLIDDVEIEQPAHRLRTLVPRLRRALPRVQWILTSSSPDVALGCAPGEIIALRRLPGAAAIEMHEGEDAVLH</sequence>
<evidence type="ECO:0000313" key="1">
    <source>
        <dbReference type="EMBL" id="MRG95605.1"/>
    </source>
</evidence>
<keyword evidence="2" id="KW-1185">Reference proteome</keyword>
<reference evidence="1 2" key="1">
    <citation type="submission" date="2019-10" db="EMBL/GenBank/DDBJ databases">
        <title>A soil myxobacterium in the family Polyangiaceae.</title>
        <authorList>
            <person name="Li Y."/>
            <person name="Wang J."/>
        </authorList>
    </citation>
    <scope>NUCLEOTIDE SEQUENCE [LARGE SCALE GENOMIC DNA]</scope>
    <source>
        <strain evidence="1 2">DSM 14734</strain>
    </source>
</reference>
<proteinExistence type="predicted"/>
<dbReference type="AlphaFoldDB" id="A0A6N7PZ79"/>
<dbReference type="Proteomes" id="UP000440224">
    <property type="component" value="Unassembled WGS sequence"/>
</dbReference>
<gene>
    <name evidence="1" type="ORF">GF068_27355</name>
</gene>
<organism evidence="1 2">
    <name type="scientific">Polyangium spumosum</name>
    <dbReference type="NCBI Taxonomy" id="889282"/>
    <lineage>
        <taxon>Bacteria</taxon>
        <taxon>Pseudomonadati</taxon>
        <taxon>Myxococcota</taxon>
        <taxon>Polyangia</taxon>
        <taxon>Polyangiales</taxon>
        <taxon>Polyangiaceae</taxon>
        <taxon>Polyangium</taxon>
    </lineage>
</organism>